<evidence type="ECO:0000256" key="2">
    <source>
        <dbReference type="ARBA" id="ARBA00022723"/>
    </source>
</evidence>
<dbReference type="InterPro" id="IPR011234">
    <property type="entry name" value="Fumarylacetoacetase-like_C"/>
</dbReference>
<organism evidence="5 6">
    <name type="scientific">Streptomyces virginiae</name>
    <name type="common">Streptomyces cinnamonensis</name>
    <dbReference type="NCBI Taxonomy" id="1961"/>
    <lineage>
        <taxon>Bacteria</taxon>
        <taxon>Bacillati</taxon>
        <taxon>Actinomycetota</taxon>
        <taxon>Actinomycetes</taxon>
        <taxon>Kitasatosporales</taxon>
        <taxon>Streptomycetaceae</taxon>
        <taxon>Streptomyces</taxon>
    </lineage>
</organism>
<comment type="similarity">
    <text evidence="1">Belongs to the FAH family.</text>
</comment>
<protein>
    <submittedName>
        <fullName evidence="5">Gentisate 1,2-dioxygenase</fullName>
    </submittedName>
</protein>
<dbReference type="SUPFAM" id="SSF56529">
    <property type="entry name" value="FAH"/>
    <property type="match status" value="1"/>
</dbReference>
<dbReference type="Pfam" id="PF01557">
    <property type="entry name" value="FAA_hydrolase"/>
    <property type="match status" value="1"/>
</dbReference>
<keyword evidence="2" id="KW-0479">Metal-binding</keyword>
<comment type="caution">
    <text evidence="5">The sequence shown here is derived from an EMBL/GenBank/DDBJ whole genome shotgun (WGS) entry which is preliminary data.</text>
</comment>
<name>A0ABQ3NM74_STRVG</name>
<evidence type="ECO:0000256" key="1">
    <source>
        <dbReference type="ARBA" id="ARBA00010211"/>
    </source>
</evidence>
<dbReference type="Proteomes" id="UP000660554">
    <property type="component" value="Unassembled WGS sequence"/>
</dbReference>
<dbReference type="PANTHER" id="PTHR42796:SF4">
    <property type="entry name" value="FUMARYLACETOACETATE HYDROLASE DOMAIN-CONTAINING PROTEIN 2A"/>
    <property type="match status" value="1"/>
</dbReference>
<sequence length="318" mass="33889">MRLLTFTPRAAEGTGATGPHGTAGTDGATERLGVETDGTVLDLAVLAGHAGVRLPHDLLSFVQAGPAARQAARELLAADPAHRPTEAVHRLQDVTPRVPLRPGKIIGVGLNYIEHVEESSRSLDTDKDLPPRPVLFGKPATAVTGPGQPILHNADLTTQLDWECELAVVIGRTAFRVSEEEAYDHVFGFSIINDISARDQRRSGQWFFSKGQDSYAPFGPVIVTRDEIHDPMALDLSLRVNGVTKQKSNTRHMLFPIARLIADISSGMTLEPGDVIATGSPSGVGAGMVPPQFLRPGDTVEATVEGIGTLTNPVVDAR</sequence>
<dbReference type="InterPro" id="IPR051121">
    <property type="entry name" value="FAH"/>
</dbReference>
<proteinExistence type="inferred from homology"/>
<feature type="compositionally biased region" description="Low complexity" evidence="3">
    <location>
        <begin position="10"/>
        <end position="26"/>
    </location>
</feature>
<feature type="domain" description="Fumarylacetoacetase-like C-terminal" evidence="4">
    <location>
        <begin position="104"/>
        <end position="315"/>
    </location>
</feature>
<gene>
    <name evidence="5" type="ORF">Scinn_33370</name>
</gene>
<evidence type="ECO:0000313" key="5">
    <source>
        <dbReference type="EMBL" id="GHI13874.1"/>
    </source>
</evidence>
<feature type="region of interest" description="Disordered" evidence="3">
    <location>
        <begin position="1"/>
        <end position="26"/>
    </location>
</feature>
<dbReference type="RefSeq" id="WP_078658794.1">
    <property type="nucleotide sequence ID" value="NZ_BMRU01000036.1"/>
</dbReference>
<reference evidence="6" key="1">
    <citation type="submission" date="2020-09" db="EMBL/GenBank/DDBJ databases">
        <title>Whole genome shotgun sequence of Streptomyces cinnamonensis NBRC 15873.</title>
        <authorList>
            <person name="Komaki H."/>
            <person name="Tamura T."/>
        </authorList>
    </citation>
    <scope>NUCLEOTIDE SEQUENCE [LARGE SCALE GENOMIC DNA]</scope>
    <source>
        <strain evidence="6">NBRC 15873</strain>
    </source>
</reference>
<evidence type="ECO:0000259" key="4">
    <source>
        <dbReference type="Pfam" id="PF01557"/>
    </source>
</evidence>
<evidence type="ECO:0000256" key="3">
    <source>
        <dbReference type="SAM" id="MobiDB-lite"/>
    </source>
</evidence>
<dbReference type="Gene3D" id="3.90.850.10">
    <property type="entry name" value="Fumarylacetoacetase-like, C-terminal domain"/>
    <property type="match status" value="1"/>
</dbReference>
<dbReference type="PANTHER" id="PTHR42796">
    <property type="entry name" value="FUMARYLACETOACETATE HYDROLASE DOMAIN-CONTAINING PROTEIN 2A-RELATED"/>
    <property type="match status" value="1"/>
</dbReference>
<dbReference type="GeneID" id="86952668"/>
<accession>A0ABQ3NM74</accession>
<dbReference type="EMBL" id="BNDV01000008">
    <property type="protein sequence ID" value="GHI13874.1"/>
    <property type="molecule type" value="Genomic_DNA"/>
</dbReference>
<evidence type="ECO:0000313" key="6">
    <source>
        <dbReference type="Proteomes" id="UP000660554"/>
    </source>
</evidence>
<dbReference type="InterPro" id="IPR036663">
    <property type="entry name" value="Fumarylacetoacetase_C_sf"/>
</dbReference>
<keyword evidence="6" id="KW-1185">Reference proteome</keyword>